<feature type="transmembrane region" description="Helical" evidence="1">
    <location>
        <begin position="307"/>
        <end position="324"/>
    </location>
</feature>
<feature type="transmembrane region" description="Helical" evidence="1">
    <location>
        <begin position="233"/>
        <end position="257"/>
    </location>
</feature>
<dbReference type="EMBL" id="CP000555">
    <property type="protein sequence ID" value="ABM96445.1"/>
    <property type="molecule type" value="Genomic_DNA"/>
</dbReference>
<dbReference type="Pfam" id="PF13194">
    <property type="entry name" value="DUF4010"/>
    <property type="match status" value="1"/>
</dbReference>
<reference evidence="4 5" key="1">
    <citation type="journal article" date="2007" name="J. Bacteriol.">
        <title>Whole-genome analysis of the methyl tert-butyl ether-degrading beta-proteobacterium Methylibium petroleiphilum PM1.</title>
        <authorList>
            <person name="Kane S.R."/>
            <person name="Chakicherla A.Y."/>
            <person name="Chain P.S.G."/>
            <person name="Schmidt R."/>
            <person name="Shin M.W."/>
            <person name="Legler T.C."/>
            <person name="Scow K.M."/>
            <person name="Larimer F.W."/>
            <person name="Lucas S.M."/>
            <person name="Richardson P.M."/>
            <person name="Hristova K.R."/>
        </authorList>
    </citation>
    <scope>NUCLEOTIDE SEQUENCE [LARGE SCALE GENOMIC DNA]</scope>
    <source>
        <strain evidence="5">ATCC BAA-1232 / LMG 22953 / PM1</strain>
    </source>
</reference>
<keyword evidence="1" id="KW-1133">Transmembrane helix</keyword>
<dbReference type="InterPro" id="IPR049177">
    <property type="entry name" value="MgtC_SapB_SrpB_YhiD_N"/>
</dbReference>
<feature type="transmembrane region" description="Helical" evidence="1">
    <location>
        <begin position="6"/>
        <end position="25"/>
    </location>
</feature>
<keyword evidence="1" id="KW-0472">Membrane</keyword>
<dbReference type="eggNOG" id="COG3174">
    <property type="taxonomic scope" value="Bacteria"/>
</dbReference>
<protein>
    <submittedName>
        <fullName evidence="4">Putative transmembrane protein</fullName>
    </submittedName>
</protein>
<dbReference type="AlphaFoldDB" id="A2SLK6"/>
<evidence type="ECO:0000259" key="2">
    <source>
        <dbReference type="Pfam" id="PF02308"/>
    </source>
</evidence>
<evidence type="ECO:0000259" key="3">
    <source>
        <dbReference type="Pfam" id="PF13194"/>
    </source>
</evidence>
<dbReference type="STRING" id="420662.Mpe_A3492"/>
<dbReference type="PANTHER" id="PTHR39084:SF1">
    <property type="entry name" value="DUF4010 DOMAIN-CONTAINING PROTEIN"/>
    <property type="match status" value="1"/>
</dbReference>
<feature type="transmembrane region" description="Helical" evidence="1">
    <location>
        <begin position="365"/>
        <end position="386"/>
    </location>
</feature>
<organism evidence="4 5">
    <name type="scientific">Methylibium petroleiphilum (strain ATCC BAA-1232 / LMG 22953 / PM1)</name>
    <dbReference type="NCBI Taxonomy" id="420662"/>
    <lineage>
        <taxon>Bacteria</taxon>
        <taxon>Pseudomonadati</taxon>
        <taxon>Pseudomonadota</taxon>
        <taxon>Betaproteobacteria</taxon>
        <taxon>Burkholderiales</taxon>
        <taxon>Sphaerotilaceae</taxon>
        <taxon>Methylibium</taxon>
    </lineage>
</organism>
<feature type="transmembrane region" description="Helical" evidence="1">
    <location>
        <begin position="175"/>
        <end position="193"/>
    </location>
</feature>
<proteinExistence type="predicted"/>
<gene>
    <name evidence="4" type="ordered locus">Mpe_A3492</name>
</gene>
<feature type="domain" description="MgtC/SapB/SrpB/YhiD N-terminal" evidence="2">
    <location>
        <begin position="13"/>
        <end position="131"/>
    </location>
</feature>
<feature type="transmembrane region" description="Helical" evidence="1">
    <location>
        <begin position="145"/>
        <end position="163"/>
    </location>
</feature>
<evidence type="ECO:0000313" key="5">
    <source>
        <dbReference type="Proteomes" id="UP000000366"/>
    </source>
</evidence>
<keyword evidence="5" id="KW-1185">Reference proteome</keyword>
<dbReference type="Pfam" id="PF02308">
    <property type="entry name" value="MgtC"/>
    <property type="match status" value="1"/>
</dbReference>
<dbReference type="InterPro" id="IPR025105">
    <property type="entry name" value="DUF4010"/>
</dbReference>
<dbReference type="RefSeq" id="WP_011831065.1">
    <property type="nucleotide sequence ID" value="NC_008825.1"/>
</dbReference>
<feature type="transmembrane region" description="Helical" evidence="1">
    <location>
        <begin position="45"/>
        <end position="76"/>
    </location>
</feature>
<dbReference type="PANTHER" id="PTHR39084">
    <property type="entry name" value="MEMBRANE PROTEIN-RELATED"/>
    <property type="match status" value="1"/>
</dbReference>
<feature type="domain" description="DUF4010" evidence="3">
    <location>
        <begin position="181"/>
        <end position="389"/>
    </location>
</feature>
<feature type="transmembrane region" description="Helical" evidence="1">
    <location>
        <begin position="393"/>
        <end position="412"/>
    </location>
</feature>
<dbReference type="HOGENOM" id="CLU_036781_0_0_4"/>
<name>A2SLK6_METPP</name>
<dbReference type="Proteomes" id="UP000000366">
    <property type="component" value="Chromosome"/>
</dbReference>
<feature type="transmembrane region" description="Helical" evidence="1">
    <location>
        <begin position="264"/>
        <end position="287"/>
    </location>
</feature>
<dbReference type="KEGG" id="mpt:Mpe_A3492"/>
<feature type="transmembrane region" description="Helical" evidence="1">
    <location>
        <begin position="96"/>
        <end position="124"/>
    </location>
</feature>
<keyword evidence="1 4" id="KW-0812">Transmembrane</keyword>
<accession>A2SLK6</accession>
<evidence type="ECO:0000313" key="4">
    <source>
        <dbReference type="EMBL" id="ABM96445.1"/>
    </source>
</evidence>
<feature type="transmembrane region" description="Helical" evidence="1">
    <location>
        <begin position="336"/>
        <end position="359"/>
    </location>
</feature>
<feature type="transmembrane region" description="Helical" evidence="1">
    <location>
        <begin position="200"/>
        <end position="221"/>
    </location>
</feature>
<evidence type="ECO:0000256" key="1">
    <source>
        <dbReference type="SAM" id="Phobius"/>
    </source>
</evidence>
<sequence length="414" mass="41343">MSGVTLPDGALGLAVALGAGLLIGVERERRKGRGRDREAAGLRSFAVAAATGGLAQWVPVPGLVIVGALLVAGLAALSHAKSRSRDPGLTTELALFTTYLIGVQSVLSPALGAACGAGLAVLLAARERLHRFATELLSEQELHDGLLLTALALIVLPLIPARSLDALGGIDPRPLAALVLLILAMQAAGQVALRALGPRGGVLAAGLVSGFVSSTATVASLGGRARERPEQAALLAGGAVLSGVATWLQALLISVLLSPPAAAALLLPALAGAAGALAVGLLSLRTAGAVHEPPAGPPRSALRPREALAVALTLGLVALLVGNAQRHYGDVGLELSVVLAALVDAHAPIASLAALHAAGELPTEALLHGVLLAVSANTMTRCGVAMVAGGRAYALRVGLALTVSLALAWSVAWW</sequence>